<evidence type="ECO:0000313" key="1">
    <source>
        <dbReference type="EMBL" id="GJD66706.1"/>
    </source>
</evidence>
<reference evidence="1" key="2">
    <citation type="submission" date="2021-08" db="EMBL/GenBank/DDBJ databases">
        <authorList>
            <person name="Tani A."/>
            <person name="Ola A."/>
            <person name="Ogura Y."/>
            <person name="Katsura K."/>
            <person name="Hayashi T."/>
        </authorList>
    </citation>
    <scope>NUCLEOTIDE SEQUENCE</scope>
    <source>
        <strain evidence="1">JCM 32048</strain>
    </source>
</reference>
<dbReference type="EMBL" id="BPQJ01000075">
    <property type="protein sequence ID" value="GJD66706.1"/>
    <property type="molecule type" value="Genomic_DNA"/>
</dbReference>
<name>A0AA37HIY6_9HYPH</name>
<evidence type="ECO:0000313" key="2">
    <source>
        <dbReference type="Proteomes" id="UP001055286"/>
    </source>
</evidence>
<comment type="caution">
    <text evidence="1">The sequence shown here is derived from an EMBL/GenBank/DDBJ whole genome shotgun (WGS) entry which is preliminary data.</text>
</comment>
<protein>
    <submittedName>
        <fullName evidence="1">Uncharacterized protein</fullName>
    </submittedName>
</protein>
<dbReference type="AlphaFoldDB" id="A0AA37HIY6"/>
<gene>
    <name evidence="1" type="ORF">MPEAHAMD_6904</name>
</gene>
<organism evidence="1 2">
    <name type="scientific">Methylobacterium frigidaeris</name>
    <dbReference type="NCBI Taxonomy" id="2038277"/>
    <lineage>
        <taxon>Bacteria</taxon>
        <taxon>Pseudomonadati</taxon>
        <taxon>Pseudomonadota</taxon>
        <taxon>Alphaproteobacteria</taxon>
        <taxon>Hyphomicrobiales</taxon>
        <taxon>Methylobacteriaceae</taxon>
        <taxon>Methylobacterium</taxon>
    </lineage>
</organism>
<keyword evidence="2" id="KW-1185">Reference proteome</keyword>
<dbReference type="Proteomes" id="UP001055286">
    <property type="component" value="Unassembled WGS sequence"/>
</dbReference>
<dbReference type="RefSeq" id="WP_238193655.1">
    <property type="nucleotide sequence ID" value="NZ_BPQJ01000075.1"/>
</dbReference>
<sequence>MTLHRASVPVLLVDTYPGALRTARAAGVPTLQAELLSREAEEGLADQPPDRLLAATRDELYNALVCTRLAPELGRERVYQLAPSADHLLHSETGVSRDLRGKVLGDGGL</sequence>
<accession>A0AA37HIY6</accession>
<reference evidence="1" key="1">
    <citation type="journal article" date="2016" name="Front. Microbiol.">
        <title>Genome Sequence of the Piezophilic, Mesophilic Sulfate-Reducing Bacterium Desulfovibrio indicus J2T.</title>
        <authorList>
            <person name="Cao J."/>
            <person name="Maignien L."/>
            <person name="Shao Z."/>
            <person name="Alain K."/>
            <person name="Jebbar M."/>
        </authorList>
    </citation>
    <scope>NUCLEOTIDE SEQUENCE</scope>
    <source>
        <strain evidence="1">JCM 32048</strain>
    </source>
</reference>
<proteinExistence type="predicted"/>